<dbReference type="PRINTS" id="PR00237">
    <property type="entry name" value="GPCRRHODOPSN"/>
</dbReference>
<dbReference type="SUPFAM" id="SSF81321">
    <property type="entry name" value="Family A G protein-coupled receptor-like"/>
    <property type="match status" value="1"/>
</dbReference>
<keyword evidence="6 8" id="KW-0675">Receptor</keyword>
<evidence type="ECO:0000256" key="9">
    <source>
        <dbReference type="SAM" id="Phobius"/>
    </source>
</evidence>
<evidence type="ECO:0000256" key="1">
    <source>
        <dbReference type="ARBA" id="ARBA00004141"/>
    </source>
</evidence>
<organism evidence="11 12">
    <name type="scientific">Desmophyllum pertusum</name>
    <dbReference type="NCBI Taxonomy" id="174260"/>
    <lineage>
        <taxon>Eukaryota</taxon>
        <taxon>Metazoa</taxon>
        <taxon>Cnidaria</taxon>
        <taxon>Anthozoa</taxon>
        <taxon>Hexacorallia</taxon>
        <taxon>Scleractinia</taxon>
        <taxon>Caryophylliina</taxon>
        <taxon>Caryophylliidae</taxon>
        <taxon>Desmophyllum</taxon>
    </lineage>
</organism>
<dbReference type="PROSITE" id="PS00237">
    <property type="entry name" value="G_PROTEIN_RECEP_F1_1"/>
    <property type="match status" value="1"/>
</dbReference>
<comment type="caution">
    <text evidence="11">The sequence shown here is derived from an EMBL/GenBank/DDBJ whole genome shotgun (WGS) entry which is preliminary data.</text>
</comment>
<dbReference type="GO" id="GO:0004930">
    <property type="term" value="F:G protein-coupled receptor activity"/>
    <property type="evidence" value="ECO:0007669"/>
    <property type="project" value="UniProtKB-KW"/>
</dbReference>
<comment type="subcellular location">
    <subcellularLocation>
        <location evidence="1">Membrane</location>
        <topology evidence="1">Multi-pass membrane protein</topology>
    </subcellularLocation>
</comment>
<feature type="transmembrane region" description="Helical" evidence="9">
    <location>
        <begin position="131"/>
        <end position="152"/>
    </location>
</feature>
<feature type="transmembrane region" description="Helical" evidence="9">
    <location>
        <begin position="207"/>
        <end position="230"/>
    </location>
</feature>
<dbReference type="PANTHER" id="PTHR24243">
    <property type="entry name" value="G-PROTEIN COUPLED RECEPTOR"/>
    <property type="match status" value="1"/>
</dbReference>
<reference evidence="11" key="1">
    <citation type="submission" date="2023-01" db="EMBL/GenBank/DDBJ databases">
        <title>Genome assembly of the deep-sea coral Lophelia pertusa.</title>
        <authorList>
            <person name="Herrera S."/>
            <person name="Cordes E."/>
        </authorList>
    </citation>
    <scope>NUCLEOTIDE SEQUENCE</scope>
    <source>
        <strain evidence="11">USNM1676648</strain>
        <tissue evidence="11">Polyp</tissue>
    </source>
</reference>
<comment type="similarity">
    <text evidence="8">Belongs to the G-protein coupled receptor 1 family.</text>
</comment>
<dbReference type="PROSITE" id="PS50262">
    <property type="entry name" value="G_PROTEIN_RECEP_F1_2"/>
    <property type="match status" value="1"/>
</dbReference>
<dbReference type="GO" id="GO:0016020">
    <property type="term" value="C:membrane"/>
    <property type="evidence" value="ECO:0007669"/>
    <property type="project" value="UniProtKB-SubCell"/>
</dbReference>
<dbReference type="OrthoDB" id="5960112at2759"/>
<keyword evidence="3 9" id="KW-1133">Transmembrane helix</keyword>
<keyword evidence="7 8" id="KW-0807">Transducer</keyword>
<keyword evidence="12" id="KW-1185">Reference proteome</keyword>
<feature type="domain" description="G-protein coupled receptors family 1 profile" evidence="10">
    <location>
        <begin position="52"/>
        <end position="316"/>
    </location>
</feature>
<dbReference type="CDD" id="cd00637">
    <property type="entry name" value="7tm_classA_rhodopsin-like"/>
    <property type="match status" value="1"/>
</dbReference>
<feature type="transmembrane region" description="Helical" evidence="9">
    <location>
        <begin position="39"/>
        <end position="61"/>
    </location>
</feature>
<dbReference type="PANTHER" id="PTHR24243:SF208">
    <property type="entry name" value="PYROKININ-1 RECEPTOR"/>
    <property type="match status" value="1"/>
</dbReference>
<dbReference type="InterPro" id="IPR017452">
    <property type="entry name" value="GPCR_Rhodpsn_7TM"/>
</dbReference>
<accession>A0A9X0D5L7</accession>
<feature type="transmembrane region" description="Helical" evidence="9">
    <location>
        <begin position="73"/>
        <end position="95"/>
    </location>
</feature>
<keyword evidence="2 8" id="KW-0812">Transmembrane</keyword>
<feature type="transmembrane region" description="Helical" evidence="9">
    <location>
        <begin position="299"/>
        <end position="320"/>
    </location>
</feature>
<feature type="transmembrane region" description="Helical" evidence="9">
    <location>
        <begin position="260"/>
        <end position="287"/>
    </location>
</feature>
<protein>
    <submittedName>
        <fullName evidence="11">Galanin receptor type 1</fullName>
    </submittedName>
</protein>
<evidence type="ECO:0000256" key="4">
    <source>
        <dbReference type="ARBA" id="ARBA00023040"/>
    </source>
</evidence>
<evidence type="ECO:0000256" key="7">
    <source>
        <dbReference type="ARBA" id="ARBA00023224"/>
    </source>
</evidence>
<evidence type="ECO:0000313" key="11">
    <source>
        <dbReference type="EMBL" id="KAJ7386563.1"/>
    </source>
</evidence>
<evidence type="ECO:0000256" key="6">
    <source>
        <dbReference type="ARBA" id="ARBA00023170"/>
    </source>
</evidence>
<evidence type="ECO:0000256" key="3">
    <source>
        <dbReference type="ARBA" id="ARBA00022989"/>
    </source>
</evidence>
<proteinExistence type="inferred from homology"/>
<keyword evidence="5 9" id="KW-0472">Membrane</keyword>
<gene>
    <name evidence="11" type="primary">GALR1_5</name>
    <name evidence="11" type="ORF">OS493_008705</name>
</gene>
<sequence length="379" mass="42475">MPLMSNTTILANNSNETALDQQNLPCVFVASTAEKIATLLAYCFILLGSFFGNTFIIIIVYKCRHLRKTINYFIVNMAVSDLVYPVVVIPVQIIALSTDSWNWRVSGILGSIFCKLVYFSREASYLVSSQSLVWIAIDRFVAVVFPIKLGLISSKMRTIAIVSTWIFAAALNSPTLITEGLTVHGNNTFCDTVNTQSIFISQEAFVAYFWLQFAFFFIAPLSLITVLYTATAVALKRQSKALENACTAVQRHSFKKRKQAIAMVVVTVVLFYICVTPYALFSLAPYWKPSCAFQKIDIFLANILIYASSTVSPIICLSFVGSYRRGLRNILCPCSGIRSNKMAKREQVTLREIKNRPEENYGRTSKDTANYEETLDTVL</sequence>
<dbReference type="Gene3D" id="1.20.1070.10">
    <property type="entry name" value="Rhodopsin 7-helix transmembrane proteins"/>
    <property type="match status" value="1"/>
</dbReference>
<evidence type="ECO:0000256" key="2">
    <source>
        <dbReference type="ARBA" id="ARBA00022692"/>
    </source>
</evidence>
<dbReference type="Pfam" id="PF00001">
    <property type="entry name" value="7tm_1"/>
    <property type="match status" value="1"/>
</dbReference>
<evidence type="ECO:0000256" key="5">
    <source>
        <dbReference type="ARBA" id="ARBA00023136"/>
    </source>
</evidence>
<evidence type="ECO:0000313" key="12">
    <source>
        <dbReference type="Proteomes" id="UP001163046"/>
    </source>
</evidence>
<dbReference type="EMBL" id="MU825876">
    <property type="protein sequence ID" value="KAJ7386563.1"/>
    <property type="molecule type" value="Genomic_DNA"/>
</dbReference>
<evidence type="ECO:0000259" key="10">
    <source>
        <dbReference type="PROSITE" id="PS50262"/>
    </source>
</evidence>
<dbReference type="SMART" id="SM01381">
    <property type="entry name" value="7TM_GPCR_Srsx"/>
    <property type="match status" value="1"/>
</dbReference>
<keyword evidence="4 8" id="KW-0297">G-protein coupled receptor</keyword>
<evidence type="ECO:0000256" key="8">
    <source>
        <dbReference type="RuleBase" id="RU000688"/>
    </source>
</evidence>
<name>A0A9X0D5L7_9CNID</name>
<dbReference type="InterPro" id="IPR000276">
    <property type="entry name" value="GPCR_Rhodpsn"/>
</dbReference>
<dbReference type="Proteomes" id="UP001163046">
    <property type="component" value="Unassembled WGS sequence"/>
</dbReference>
<dbReference type="AlphaFoldDB" id="A0A9X0D5L7"/>